<protein>
    <submittedName>
        <fullName evidence="1">Uncharacterized protein</fullName>
    </submittedName>
</protein>
<evidence type="ECO:0000313" key="1">
    <source>
        <dbReference type="EMBL" id="KAL0387282.1"/>
    </source>
</evidence>
<dbReference type="AlphaFoldDB" id="A0AAW2S4G4"/>
<organism evidence="1">
    <name type="scientific">Sesamum radiatum</name>
    <name type="common">Black benniseed</name>
    <dbReference type="NCBI Taxonomy" id="300843"/>
    <lineage>
        <taxon>Eukaryota</taxon>
        <taxon>Viridiplantae</taxon>
        <taxon>Streptophyta</taxon>
        <taxon>Embryophyta</taxon>
        <taxon>Tracheophyta</taxon>
        <taxon>Spermatophyta</taxon>
        <taxon>Magnoliopsida</taxon>
        <taxon>eudicotyledons</taxon>
        <taxon>Gunneridae</taxon>
        <taxon>Pentapetalae</taxon>
        <taxon>asterids</taxon>
        <taxon>lamiids</taxon>
        <taxon>Lamiales</taxon>
        <taxon>Pedaliaceae</taxon>
        <taxon>Sesamum</taxon>
    </lineage>
</organism>
<accession>A0AAW2S4G4</accession>
<reference evidence="1" key="1">
    <citation type="submission" date="2020-06" db="EMBL/GenBank/DDBJ databases">
        <authorList>
            <person name="Li T."/>
            <person name="Hu X."/>
            <person name="Zhang T."/>
            <person name="Song X."/>
            <person name="Zhang H."/>
            <person name="Dai N."/>
            <person name="Sheng W."/>
            <person name="Hou X."/>
            <person name="Wei L."/>
        </authorList>
    </citation>
    <scope>NUCLEOTIDE SEQUENCE</scope>
    <source>
        <strain evidence="1">G02</strain>
        <tissue evidence="1">Leaf</tissue>
    </source>
</reference>
<reference evidence="1" key="2">
    <citation type="journal article" date="2024" name="Plant">
        <title>Genomic evolution and insights into agronomic trait innovations of Sesamum species.</title>
        <authorList>
            <person name="Miao H."/>
            <person name="Wang L."/>
            <person name="Qu L."/>
            <person name="Liu H."/>
            <person name="Sun Y."/>
            <person name="Le M."/>
            <person name="Wang Q."/>
            <person name="Wei S."/>
            <person name="Zheng Y."/>
            <person name="Lin W."/>
            <person name="Duan Y."/>
            <person name="Cao H."/>
            <person name="Xiong S."/>
            <person name="Wang X."/>
            <person name="Wei L."/>
            <person name="Li C."/>
            <person name="Ma Q."/>
            <person name="Ju M."/>
            <person name="Zhao R."/>
            <person name="Li G."/>
            <person name="Mu C."/>
            <person name="Tian Q."/>
            <person name="Mei H."/>
            <person name="Zhang T."/>
            <person name="Gao T."/>
            <person name="Zhang H."/>
        </authorList>
    </citation>
    <scope>NUCLEOTIDE SEQUENCE</scope>
    <source>
        <strain evidence="1">G02</strain>
    </source>
</reference>
<dbReference type="EMBL" id="JACGWJ010000011">
    <property type="protein sequence ID" value="KAL0387282.1"/>
    <property type="molecule type" value="Genomic_DNA"/>
</dbReference>
<comment type="caution">
    <text evidence="1">The sequence shown here is derived from an EMBL/GenBank/DDBJ whole genome shotgun (WGS) entry which is preliminary data.</text>
</comment>
<sequence length="57" mass="6058">MFDVLGDKLSRQAYPGLSYPPKVEPETSSFAESGAGCCTEFSNIRGAAEEASFCASF</sequence>
<name>A0AAW2S4G4_SESRA</name>
<gene>
    <name evidence="1" type="ORF">Sradi_2610000</name>
</gene>
<proteinExistence type="predicted"/>